<dbReference type="OrthoDB" id="9805159at2"/>
<keyword evidence="2" id="KW-0378">Hydrolase</keyword>
<accession>A0A5C1QA39</accession>
<dbReference type="PANTHER" id="PTHR10357">
    <property type="entry name" value="ALPHA-AMYLASE FAMILY MEMBER"/>
    <property type="match status" value="1"/>
</dbReference>
<dbReference type="Gene3D" id="3.20.20.80">
    <property type="entry name" value="Glycosidases"/>
    <property type="match status" value="1"/>
</dbReference>
<dbReference type="GO" id="GO:0009313">
    <property type="term" value="P:oligosaccharide catabolic process"/>
    <property type="evidence" value="ECO:0007669"/>
    <property type="project" value="TreeGrafter"/>
</dbReference>
<dbReference type="InterPro" id="IPR017853">
    <property type="entry name" value="GH"/>
</dbReference>
<gene>
    <name evidence="5" type="ORF">EW093_06345</name>
</gene>
<name>A0A5C1QA39_9SPIO</name>
<keyword evidence="6" id="KW-1185">Reference proteome</keyword>
<dbReference type="Pfam" id="PF00128">
    <property type="entry name" value="Alpha-amylase"/>
    <property type="match status" value="1"/>
</dbReference>
<dbReference type="SMART" id="SM00642">
    <property type="entry name" value="Aamy"/>
    <property type="match status" value="1"/>
</dbReference>
<reference evidence="5 6" key="1">
    <citation type="submission" date="2019-02" db="EMBL/GenBank/DDBJ databases">
        <authorList>
            <person name="Fomenkov A."/>
            <person name="Dubinina G."/>
            <person name="Grabovich M."/>
            <person name="Vincze T."/>
            <person name="Roberts R.J."/>
        </authorList>
    </citation>
    <scope>NUCLEOTIDE SEQUENCE [LARGE SCALE GENOMIC DNA]</scope>
    <source>
        <strain evidence="5 6">P</strain>
    </source>
</reference>
<evidence type="ECO:0000256" key="1">
    <source>
        <dbReference type="ARBA" id="ARBA00008061"/>
    </source>
</evidence>
<dbReference type="GO" id="GO:0004556">
    <property type="term" value="F:alpha-amylase activity"/>
    <property type="evidence" value="ECO:0007669"/>
    <property type="project" value="TreeGrafter"/>
</dbReference>
<evidence type="ECO:0000313" key="5">
    <source>
        <dbReference type="EMBL" id="QEN04337.1"/>
    </source>
</evidence>
<keyword evidence="3" id="KW-0326">Glycosidase</keyword>
<evidence type="ECO:0000259" key="4">
    <source>
        <dbReference type="SMART" id="SM00642"/>
    </source>
</evidence>
<dbReference type="PANTHER" id="PTHR10357:SF179">
    <property type="entry name" value="NEUTRAL AND BASIC AMINO ACID TRANSPORT PROTEIN RBAT"/>
    <property type="match status" value="1"/>
</dbReference>
<dbReference type="RefSeq" id="WP_149567585.1">
    <property type="nucleotide sequence ID" value="NZ_CP035807.1"/>
</dbReference>
<dbReference type="SUPFAM" id="SSF51011">
    <property type="entry name" value="Glycosyl hydrolase domain"/>
    <property type="match status" value="1"/>
</dbReference>
<dbReference type="InterPro" id="IPR045857">
    <property type="entry name" value="O16G_dom_2"/>
</dbReference>
<evidence type="ECO:0000256" key="3">
    <source>
        <dbReference type="ARBA" id="ARBA00023295"/>
    </source>
</evidence>
<sequence>MQALLLVYGIMEWWKESVIYQIYPRSFADGNGDGMGDLKGIINRLDYLKDLGIGGIWLSPHYPSPFLDCGYDVSDYCKVGAEYGDMDDFKEFLEESHNRGIKVILDLVMNHTSDQHPWFLESKSSKDNPKRDWYVWKPNNGNLPNDWQSCFKGPAWTLDEETNEYYYHFFLKEQPDLNWRNPEVKKAMFDSMRFWLDMGVDGFRIDAITSIFEDENLTNQGWTHEEFEKEISKNSKDSEFTPGDTWDHYMRYQTKQPELHTLLQEMRDLVDSYPDDKLLVGELSDTEYLGNGTDELHMVFNFPLMAAGITKEIVSQNQKERLPLHPKGSWQGNTLSNHDVSRIRSKYGKDLITDQSLKHSAFLMATLKGTPFIYYGEEIGMKNFDLDNIEDFMDLKSVNLYNKEIQRGLTKDEALKVAQLDTRDRCRTPMPWANSPNGGFSPEGIKTWLPVDPEYKEGINVADELVDKNSILNFYKDIINFRNSSDILKFGDYKEIITNNKELLIFRRTYKDKSLYVVINYSNNKIEIEKLIPQGLKTMWPKSSNYIDGILNSGEVIILG</sequence>
<organism evidence="5 6">
    <name type="scientific">Thiospirochaeta perfilievii</name>
    <dbReference type="NCBI Taxonomy" id="252967"/>
    <lineage>
        <taxon>Bacteria</taxon>
        <taxon>Pseudomonadati</taxon>
        <taxon>Spirochaetota</taxon>
        <taxon>Spirochaetia</taxon>
        <taxon>Spirochaetales</taxon>
        <taxon>Spirochaetaceae</taxon>
        <taxon>Thiospirochaeta</taxon>
    </lineage>
</organism>
<dbReference type="SUPFAM" id="SSF51445">
    <property type="entry name" value="(Trans)glycosidases"/>
    <property type="match status" value="1"/>
</dbReference>
<dbReference type="InterPro" id="IPR006047">
    <property type="entry name" value="GH13_cat_dom"/>
</dbReference>
<comment type="similarity">
    <text evidence="1">Belongs to the glycosyl hydrolase 13 family.</text>
</comment>
<feature type="domain" description="Glycosyl hydrolase family 13 catalytic" evidence="4">
    <location>
        <begin position="21"/>
        <end position="427"/>
    </location>
</feature>
<dbReference type="Proteomes" id="UP000323824">
    <property type="component" value="Chromosome"/>
</dbReference>
<dbReference type="KEGG" id="sper:EW093_06345"/>
<reference evidence="5 6" key="2">
    <citation type="submission" date="2019-09" db="EMBL/GenBank/DDBJ databases">
        <title>Complete Genome Sequence and Methylome Analysis of free living Spirochaetas.</title>
        <authorList>
            <person name="Leshcheva N."/>
            <person name="Mikheeva N."/>
        </authorList>
    </citation>
    <scope>NUCLEOTIDE SEQUENCE [LARGE SCALE GENOMIC DNA]</scope>
    <source>
        <strain evidence="5 6">P</strain>
    </source>
</reference>
<dbReference type="Gene3D" id="3.90.400.10">
    <property type="entry name" value="Oligo-1,6-glucosidase, Domain 2"/>
    <property type="match status" value="1"/>
</dbReference>
<evidence type="ECO:0000256" key="2">
    <source>
        <dbReference type="ARBA" id="ARBA00022801"/>
    </source>
</evidence>
<proteinExistence type="inferred from homology"/>
<dbReference type="EMBL" id="CP035807">
    <property type="protein sequence ID" value="QEN04337.1"/>
    <property type="molecule type" value="Genomic_DNA"/>
</dbReference>
<protein>
    <submittedName>
        <fullName evidence="5">Alpha-glucosidase</fullName>
    </submittedName>
</protein>
<dbReference type="AlphaFoldDB" id="A0A5C1QA39"/>
<evidence type="ECO:0000313" key="6">
    <source>
        <dbReference type="Proteomes" id="UP000323824"/>
    </source>
</evidence>
<dbReference type="CDD" id="cd11333">
    <property type="entry name" value="AmyAc_SI_OligoGlu_DGase"/>
    <property type="match status" value="1"/>
</dbReference>
<dbReference type="FunFam" id="3.90.400.10:FF:000002">
    <property type="entry name" value="Sucrose isomerase"/>
    <property type="match status" value="1"/>
</dbReference>